<sequence>MKPSFCRHLLRIIPLLLVLVIAGCGEIDWFPQYVREPTTPDQFSFEPATGQDKGVPVTSKEIEVTGLTAATSPIKVSGATGSTYSINGGTATSSDGTVANGDKVTVSHKTASTLGTSTTTTLTIGNVSADFVSTTKSFELSAFSQPEQIGGFMISYTDVTTPVGVTQMHLVSIKDTVNLGTAAYQATVLKSLDLTQFTNVKQSLPLSNGERIFVRNTLANASATTTLTIDGVDTVVKLTLPAP</sequence>
<protein>
    <recommendedName>
        <fullName evidence="3">Lipoprotein</fullName>
    </recommendedName>
</protein>
<organism evidence="1 2">
    <name type="scientific">Geomonas propionica</name>
    <dbReference type="NCBI Taxonomy" id="2798582"/>
    <lineage>
        <taxon>Bacteria</taxon>
        <taxon>Pseudomonadati</taxon>
        <taxon>Thermodesulfobacteriota</taxon>
        <taxon>Desulfuromonadia</taxon>
        <taxon>Geobacterales</taxon>
        <taxon>Geobacteraceae</taxon>
        <taxon>Geomonas</taxon>
    </lineage>
</organism>
<dbReference type="Proteomes" id="UP000641025">
    <property type="component" value="Unassembled WGS sequence"/>
</dbReference>
<gene>
    <name evidence="1" type="ORF">JFN90_09350</name>
</gene>
<dbReference type="EMBL" id="JAEMHK010000006">
    <property type="protein sequence ID" value="MBJ6800338.1"/>
    <property type="molecule type" value="Genomic_DNA"/>
</dbReference>
<proteinExistence type="predicted"/>
<comment type="caution">
    <text evidence="1">The sequence shown here is derived from an EMBL/GenBank/DDBJ whole genome shotgun (WGS) entry which is preliminary data.</text>
</comment>
<name>A0ABS0YQX7_9BACT</name>
<accession>A0ABS0YQX7</accession>
<keyword evidence="2" id="KW-1185">Reference proteome</keyword>
<reference evidence="1 2" key="1">
    <citation type="submission" date="2020-12" db="EMBL/GenBank/DDBJ databases">
        <title>Geomonas sp. Red259, isolated from paddy soil.</title>
        <authorList>
            <person name="Xu Z."/>
            <person name="Zhang Z."/>
            <person name="Masuda Y."/>
            <person name="Itoh H."/>
            <person name="Senoo K."/>
        </authorList>
    </citation>
    <scope>NUCLEOTIDE SEQUENCE [LARGE SCALE GENOMIC DNA]</scope>
    <source>
        <strain evidence="1 2">Red259</strain>
    </source>
</reference>
<evidence type="ECO:0008006" key="3">
    <source>
        <dbReference type="Google" id="ProtNLM"/>
    </source>
</evidence>
<evidence type="ECO:0000313" key="2">
    <source>
        <dbReference type="Proteomes" id="UP000641025"/>
    </source>
</evidence>
<evidence type="ECO:0000313" key="1">
    <source>
        <dbReference type="EMBL" id="MBJ6800338.1"/>
    </source>
</evidence>
<dbReference type="PROSITE" id="PS51257">
    <property type="entry name" value="PROKAR_LIPOPROTEIN"/>
    <property type="match status" value="1"/>
</dbReference>
<dbReference type="RefSeq" id="WP_199394851.1">
    <property type="nucleotide sequence ID" value="NZ_JAEMHK010000006.1"/>
</dbReference>